<reference evidence="1 2" key="1">
    <citation type="submission" date="2018-01" db="EMBL/GenBank/DDBJ databases">
        <title>The complete genome sequence of Chromatium okenii LaCa, a purple sulfur bacterium with a turbulent life.</title>
        <authorList>
            <person name="Luedin S.M."/>
            <person name="Liechti N."/>
            <person name="Storelli N."/>
            <person name="Danza F."/>
            <person name="Wittwer M."/>
            <person name="Pothier J.F."/>
            <person name="Tonolla M.A."/>
        </authorList>
    </citation>
    <scope>NUCLEOTIDE SEQUENCE [LARGE SCALE GENOMIC DNA]</scope>
    <source>
        <strain evidence="1 2">LaCa</strain>
    </source>
</reference>
<gene>
    <name evidence="1" type="ORF">CXB77_08005</name>
</gene>
<name>A0A2S7XSH6_9GAMM</name>
<evidence type="ECO:0000313" key="1">
    <source>
        <dbReference type="EMBL" id="PQJ96699.1"/>
    </source>
</evidence>
<dbReference type="EMBL" id="PPGH01000034">
    <property type="protein sequence ID" value="PQJ96699.1"/>
    <property type="molecule type" value="Genomic_DNA"/>
</dbReference>
<keyword evidence="2" id="KW-1185">Reference proteome</keyword>
<protein>
    <submittedName>
        <fullName evidence="1">Uncharacterized protein</fullName>
    </submittedName>
</protein>
<dbReference type="AlphaFoldDB" id="A0A2S7XSH6"/>
<organism evidence="1 2">
    <name type="scientific">Chromatium okenii</name>
    <dbReference type="NCBI Taxonomy" id="61644"/>
    <lineage>
        <taxon>Bacteria</taxon>
        <taxon>Pseudomonadati</taxon>
        <taxon>Pseudomonadota</taxon>
        <taxon>Gammaproteobacteria</taxon>
        <taxon>Chromatiales</taxon>
        <taxon>Chromatiaceae</taxon>
        <taxon>Chromatium</taxon>
    </lineage>
</organism>
<proteinExistence type="predicted"/>
<sequence>MPLSPFRISVPLSPIRVSLSTPPLSESSPRPPMSVSLPLIPEMVSSPPNPSNLSAPGVPTLGSAFAVNGLVAIVCVLTASFVKVSHFVDGVCLLKCHAVYNFVSSSVKYRRFLLNS</sequence>
<evidence type="ECO:0000313" key="2">
    <source>
        <dbReference type="Proteomes" id="UP000239936"/>
    </source>
</evidence>
<dbReference type="Proteomes" id="UP000239936">
    <property type="component" value="Unassembled WGS sequence"/>
</dbReference>
<accession>A0A2S7XSH6</accession>
<comment type="caution">
    <text evidence="1">The sequence shown here is derived from an EMBL/GenBank/DDBJ whole genome shotgun (WGS) entry which is preliminary data.</text>
</comment>